<dbReference type="SMART" id="SM01330">
    <property type="entry name" value="Frizzled"/>
    <property type="match status" value="1"/>
</dbReference>
<feature type="transmembrane region" description="Helical" evidence="9">
    <location>
        <begin position="313"/>
        <end position="337"/>
    </location>
</feature>
<dbReference type="GO" id="GO:0005886">
    <property type="term" value="C:plasma membrane"/>
    <property type="evidence" value="ECO:0007669"/>
    <property type="project" value="TreeGrafter"/>
</dbReference>
<evidence type="ECO:0000259" key="10">
    <source>
        <dbReference type="PROSITE" id="PS50261"/>
    </source>
</evidence>
<keyword evidence="5 9" id="KW-1133">Transmembrane helix</keyword>
<dbReference type="InterPro" id="IPR000539">
    <property type="entry name" value="Frizzled/Smoothened_7TM"/>
</dbReference>
<evidence type="ECO:0000256" key="5">
    <source>
        <dbReference type="ARBA" id="ARBA00022989"/>
    </source>
</evidence>
<dbReference type="GO" id="GO:0017147">
    <property type="term" value="F:Wnt-protein binding"/>
    <property type="evidence" value="ECO:0007669"/>
    <property type="project" value="TreeGrafter"/>
</dbReference>
<feature type="compositionally biased region" description="Basic residues" evidence="8">
    <location>
        <begin position="166"/>
        <end position="175"/>
    </location>
</feature>
<dbReference type="GO" id="GO:0042813">
    <property type="term" value="F:Wnt receptor activity"/>
    <property type="evidence" value="ECO:0007669"/>
    <property type="project" value="TreeGrafter"/>
</dbReference>
<feature type="region of interest" description="Disordered" evidence="8">
    <location>
        <begin position="154"/>
        <end position="177"/>
    </location>
</feature>
<evidence type="ECO:0000256" key="9">
    <source>
        <dbReference type="SAM" id="Phobius"/>
    </source>
</evidence>
<dbReference type="Pfam" id="PF01534">
    <property type="entry name" value="Frizzled"/>
    <property type="match status" value="2"/>
</dbReference>
<evidence type="ECO:0000313" key="12">
    <source>
        <dbReference type="Proteomes" id="UP000198287"/>
    </source>
</evidence>
<comment type="caution">
    <text evidence="11">The sequence shown here is derived from an EMBL/GenBank/DDBJ whole genome shotgun (WGS) entry which is preliminary data.</text>
</comment>
<comment type="similarity">
    <text evidence="2">Belongs to the G-protein coupled receptor Fz/Smo family.</text>
</comment>
<dbReference type="Gene3D" id="1.20.1070.10">
    <property type="entry name" value="Rhodopsin 7-helix transmembrane proteins"/>
    <property type="match status" value="2"/>
</dbReference>
<comment type="subcellular location">
    <subcellularLocation>
        <location evidence="1">Membrane</location>
        <topology evidence="1">Multi-pass membrane protein</topology>
    </subcellularLocation>
</comment>
<feature type="transmembrane region" description="Helical" evidence="9">
    <location>
        <begin position="12"/>
        <end position="34"/>
    </location>
</feature>
<dbReference type="OrthoDB" id="5959102at2759"/>
<dbReference type="GO" id="GO:0035567">
    <property type="term" value="P:non-canonical Wnt signaling pathway"/>
    <property type="evidence" value="ECO:0007669"/>
    <property type="project" value="TreeGrafter"/>
</dbReference>
<keyword evidence="12" id="KW-1185">Reference proteome</keyword>
<evidence type="ECO:0000256" key="6">
    <source>
        <dbReference type="ARBA" id="ARBA00023136"/>
    </source>
</evidence>
<evidence type="ECO:0000256" key="3">
    <source>
        <dbReference type="ARBA" id="ARBA00022473"/>
    </source>
</evidence>
<keyword evidence="6 9" id="KW-0472">Membrane</keyword>
<dbReference type="PROSITE" id="PS50261">
    <property type="entry name" value="G_PROTEIN_RECEP_F2_4"/>
    <property type="match status" value="1"/>
</dbReference>
<dbReference type="GO" id="GO:0060070">
    <property type="term" value="P:canonical Wnt signaling pathway"/>
    <property type="evidence" value="ECO:0007669"/>
    <property type="project" value="TreeGrafter"/>
</dbReference>
<organism evidence="11 12">
    <name type="scientific">Folsomia candida</name>
    <name type="common">Springtail</name>
    <dbReference type="NCBI Taxonomy" id="158441"/>
    <lineage>
        <taxon>Eukaryota</taxon>
        <taxon>Metazoa</taxon>
        <taxon>Ecdysozoa</taxon>
        <taxon>Arthropoda</taxon>
        <taxon>Hexapoda</taxon>
        <taxon>Collembola</taxon>
        <taxon>Entomobryomorpha</taxon>
        <taxon>Isotomoidea</taxon>
        <taxon>Isotomidae</taxon>
        <taxon>Proisotominae</taxon>
        <taxon>Folsomia</taxon>
    </lineage>
</organism>
<evidence type="ECO:0000256" key="4">
    <source>
        <dbReference type="ARBA" id="ARBA00022692"/>
    </source>
</evidence>
<dbReference type="PANTHER" id="PTHR11309">
    <property type="entry name" value="FRIZZLED"/>
    <property type="match status" value="1"/>
</dbReference>
<dbReference type="InterPro" id="IPR015526">
    <property type="entry name" value="Frizzled/SFRP"/>
</dbReference>
<dbReference type="EMBL" id="LNIX01000028">
    <property type="protein sequence ID" value="OXA41886.1"/>
    <property type="molecule type" value="Genomic_DNA"/>
</dbReference>
<accession>A0A226DCB5</accession>
<feature type="transmembrane region" description="Helical" evidence="9">
    <location>
        <begin position="54"/>
        <end position="82"/>
    </location>
</feature>
<feature type="domain" description="G-protein coupled receptors family 2 profile 2" evidence="10">
    <location>
        <begin position="1"/>
        <end position="78"/>
    </location>
</feature>
<sequence length="485" mass="52405">MAASLLQKESSLFHLVTWGISSILTSSALVHKAVDADELTGICGVGFQDMEALSLYYLIPLVIALSLGLIFLTFGLIVRIFFPAWNLPLCKLDCFKRKGLTSEQNRMAGCELSNNSAATTTASHQTGQTQAHLQNGFRTGHQGYGYSPVLLAPPPPPQSYPPNNGHNHHQHHGYHQHGGYSNCQMDRQYHHNNGSMNPYNPTTTTCMCSASSGPCMGGGMGMVGAISGGGGHNNNNGGGLLYSTGNSPASVVGIGGFQRLRALENTKAIWMRIGIFALVHCLPIACQVGTIAYELSGREDWEAGRERPNLQLFLLRLNMNLIAGLTTGVWVLSTYSLSKSLLTFTRKLCNCLQFPRSKTKAMSSHPHHHEQKVPVPSSVVAPLLASSTTSNNVVNLPPIPVPSGSSSSSNNNHNSTMPILGSNNTFTTRGALAPHNSVGSSNFPRNHYNHPLPPIPPRNPDHIAIAQQQQQQQRTDAWRRGETIV</sequence>
<dbReference type="Proteomes" id="UP000198287">
    <property type="component" value="Unassembled WGS sequence"/>
</dbReference>
<dbReference type="OMA" id="WMRIGIF"/>
<evidence type="ECO:0000313" key="11">
    <source>
        <dbReference type="EMBL" id="OXA41886.1"/>
    </source>
</evidence>
<name>A0A226DCB5_FOLCA</name>
<evidence type="ECO:0000256" key="8">
    <source>
        <dbReference type="SAM" id="MobiDB-lite"/>
    </source>
</evidence>
<evidence type="ECO:0000256" key="7">
    <source>
        <dbReference type="ARBA" id="ARBA00023170"/>
    </source>
</evidence>
<protein>
    <submittedName>
        <fullName evidence="11">Frizzled-4</fullName>
    </submittedName>
</protein>
<proteinExistence type="inferred from homology"/>
<dbReference type="AlphaFoldDB" id="A0A226DCB5"/>
<evidence type="ECO:0000256" key="2">
    <source>
        <dbReference type="ARBA" id="ARBA00008077"/>
    </source>
</evidence>
<feature type="transmembrane region" description="Helical" evidence="9">
    <location>
        <begin position="269"/>
        <end position="293"/>
    </location>
</feature>
<evidence type="ECO:0000256" key="1">
    <source>
        <dbReference type="ARBA" id="ARBA00004141"/>
    </source>
</evidence>
<keyword evidence="4 9" id="KW-0812">Transmembrane</keyword>
<keyword evidence="3" id="KW-0217">Developmental protein</keyword>
<keyword evidence="7" id="KW-0675">Receptor</keyword>
<dbReference type="InterPro" id="IPR017981">
    <property type="entry name" value="GPCR_2-like_7TM"/>
</dbReference>
<dbReference type="PRINTS" id="PR00489">
    <property type="entry name" value="FRIZZLED"/>
</dbReference>
<dbReference type="STRING" id="158441.A0A226DCB5"/>
<gene>
    <name evidence="11" type="ORF">Fcan01_23406</name>
</gene>
<reference evidence="11 12" key="1">
    <citation type="submission" date="2015-12" db="EMBL/GenBank/DDBJ databases">
        <title>The genome of Folsomia candida.</title>
        <authorList>
            <person name="Faddeeva A."/>
            <person name="Derks M.F."/>
            <person name="Anvar Y."/>
            <person name="Smit S."/>
            <person name="Van Straalen N."/>
            <person name="Roelofs D."/>
        </authorList>
    </citation>
    <scope>NUCLEOTIDE SEQUENCE [LARGE SCALE GENOMIC DNA]</scope>
    <source>
        <strain evidence="11 12">VU population</strain>
        <tissue evidence="11">Whole body</tissue>
    </source>
</reference>